<dbReference type="RefSeq" id="WP_377912375.1">
    <property type="nucleotide sequence ID" value="NZ_JBHRZT010000020.1"/>
</dbReference>
<dbReference type="NCBIfam" id="TIGR00745">
    <property type="entry name" value="apbA_panE"/>
    <property type="match status" value="1"/>
</dbReference>
<dbReference type="InterPro" id="IPR013328">
    <property type="entry name" value="6PGD_dom2"/>
</dbReference>
<dbReference type="Pfam" id="PF08546">
    <property type="entry name" value="ApbA_C"/>
    <property type="match status" value="1"/>
</dbReference>
<evidence type="ECO:0000256" key="11">
    <source>
        <dbReference type="RuleBase" id="RU362068"/>
    </source>
</evidence>
<comment type="function">
    <text evidence="1 11">Catalyzes the NADPH-dependent reduction of ketopantoate into pantoic acid.</text>
</comment>
<dbReference type="Pfam" id="PF02558">
    <property type="entry name" value="ApbA"/>
    <property type="match status" value="1"/>
</dbReference>
<keyword evidence="7 11" id="KW-0521">NADP</keyword>
<evidence type="ECO:0000256" key="9">
    <source>
        <dbReference type="ARBA" id="ARBA00032024"/>
    </source>
</evidence>
<organism evidence="14 15">
    <name type="scientific">Bacillus songklensis</name>
    <dbReference type="NCBI Taxonomy" id="1069116"/>
    <lineage>
        <taxon>Bacteria</taxon>
        <taxon>Bacillati</taxon>
        <taxon>Bacillota</taxon>
        <taxon>Bacilli</taxon>
        <taxon>Bacillales</taxon>
        <taxon>Bacillaceae</taxon>
        <taxon>Bacillus</taxon>
    </lineage>
</organism>
<proteinExistence type="inferred from homology"/>
<dbReference type="SUPFAM" id="SSF51735">
    <property type="entry name" value="NAD(P)-binding Rossmann-fold domains"/>
    <property type="match status" value="1"/>
</dbReference>
<evidence type="ECO:0000259" key="12">
    <source>
        <dbReference type="Pfam" id="PF02558"/>
    </source>
</evidence>
<gene>
    <name evidence="14" type="ORF">ACFOU2_03905</name>
</gene>
<comment type="similarity">
    <text evidence="3 11">Belongs to the ketopantoate reductase family.</text>
</comment>
<dbReference type="InterPro" id="IPR008927">
    <property type="entry name" value="6-PGluconate_DH-like_C_sf"/>
</dbReference>
<dbReference type="Gene3D" id="1.10.1040.10">
    <property type="entry name" value="N-(1-d-carboxylethyl)-l-norvaline Dehydrogenase, domain 2"/>
    <property type="match status" value="1"/>
</dbReference>
<dbReference type="PANTHER" id="PTHR43765:SF2">
    <property type="entry name" value="2-DEHYDROPANTOATE 2-REDUCTASE"/>
    <property type="match status" value="1"/>
</dbReference>
<keyword evidence="15" id="KW-1185">Reference proteome</keyword>
<feature type="domain" description="Ketopantoate reductase N-terminal" evidence="12">
    <location>
        <begin position="4"/>
        <end position="150"/>
    </location>
</feature>
<dbReference type="SUPFAM" id="SSF48179">
    <property type="entry name" value="6-phosphogluconate dehydrogenase C-terminal domain-like"/>
    <property type="match status" value="1"/>
</dbReference>
<evidence type="ECO:0000256" key="5">
    <source>
        <dbReference type="ARBA" id="ARBA00019465"/>
    </source>
</evidence>
<comment type="pathway">
    <text evidence="2 11">Cofactor biosynthesis; (R)-pantothenate biosynthesis; (R)-pantoate from 3-methyl-2-oxobutanoate: step 2/2.</text>
</comment>
<feature type="domain" description="Ketopantoate reductase C-terminal" evidence="13">
    <location>
        <begin position="177"/>
        <end position="294"/>
    </location>
</feature>
<evidence type="ECO:0000256" key="10">
    <source>
        <dbReference type="ARBA" id="ARBA00048793"/>
    </source>
</evidence>
<comment type="catalytic activity">
    <reaction evidence="10 11">
        <text>(R)-pantoate + NADP(+) = 2-dehydropantoate + NADPH + H(+)</text>
        <dbReference type="Rhea" id="RHEA:16233"/>
        <dbReference type="ChEBI" id="CHEBI:11561"/>
        <dbReference type="ChEBI" id="CHEBI:15378"/>
        <dbReference type="ChEBI" id="CHEBI:15980"/>
        <dbReference type="ChEBI" id="CHEBI:57783"/>
        <dbReference type="ChEBI" id="CHEBI:58349"/>
        <dbReference type="EC" id="1.1.1.169"/>
    </reaction>
</comment>
<keyword evidence="6 11" id="KW-0566">Pantothenate biosynthesis</keyword>
<dbReference type="InterPro" id="IPR013332">
    <property type="entry name" value="KPR_N"/>
</dbReference>
<sequence length="299" mass="33843">MKKIAIIGGGSVGLLFTAYLSKKFDVMLYTRTKEQAQAIRREGLSLVNKGAVQRIEVQAHPLSEGIFDADLVVIAVKQYHMEDVLSAVDPQLKKDVPLLFVQNGMGHIHKIKESKYKHVLLGIVEHGALKNGENEIHHKGIGATKIACYRGDDRYIEELLERQIDFFPFIQEENWYGMLVTKLVVNACINPLTALYRVTNGQLVENSFYQQNLQVVFKEVAEALNLIDASSYWTKVINICRQTALNRSSMLRDIEERRETEIEAILGYVLQEARSRDVSTPSLNFLYKSIKGMEKRGGG</sequence>
<dbReference type="InterPro" id="IPR013752">
    <property type="entry name" value="KPA_reductase"/>
</dbReference>
<dbReference type="InterPro" id="IPR050838">
    <property type="entry name" value="Ketopantoate_reductase"/>
</dbReference>
<evidence type="ECO:0000256" key="8">
    <source>
        <dbReference type="ARBA" id="ARBA00023002"/>
    </source>
</evidence>
<name>A0ABV8AYT6_9BACI</name>
<evidence type="ECO:0000256" key="7">
    <source>
        <dbReference type="ARBA" id="ARBA00022857"/>
    </source>
</evidence>
<evidence type="ECO:0000259" key="13">
    <source>
        <dbReference type="Pfam" id="PF08546"/>
    </source>
</evidence>
<evidence type="ECO:0000256" key="1">
    <source>
        <dbReference type="ARBA" id="ARBA00002919"/>
    </source>
</evidence>
<dbReference type="InterPro" id="IPR036291">
    <property type="entry name" value="NAD(P)-bd_dom_sf"/>
</dbReference>
<dbReference type="Gene3D" id="3.40.50.720">
    <property type="entry name" value="NAD(P)-binding Rossmann-like Domain"/>
    <property type="match status" value="1"/>
</dbReference>
<evidence type="ECO:0000256" key="6">
    <source>
        <dbReference type="ARBA" id="ARBA00022655"/>
    </source>
</evidence>
<dbReference type="GO" id="GO:0008677">
    <property type="term" value="F:2-dehydropantoate 2-reductase activity"/>
    <property type="evidence" value="ECO:0007669"/>
    <property type="project" value="UniProtKB-EC"/>
</dbReference>
<dbReference type="EC" id="1.1.1.169" evidence="4 11"/>
<dbReference type="NCBIfam" id="NF005093">
    <property type="entry name" value="PRK06522.2-4"/>
    <property type="match status" value="1"/>
</dbReference>
<comment type="caution">
    <text evidence="14">The sequence shown here is derived from an EMBL/GenBank/DDBJ whole genome shotgun (WGS) entry which is preliminary data.</text>
</comment>
<dbReference type="PANTHER" id="PTHR43765">
    <property type="entry name" value="2-DEHYDROPANTOATE 2-REDUCTASE-RELATED"/>
    <property type="match status" value="1"/>
</dbReference>
<evidence type="ECO:0000256" key="4">
    <source>
        <dbReference type="ARBA" id="ARBA00013014"/>
    </source>
</evidence>
<dbReference type="EMBL" id="JBHRZT010000020">
    <property type="protein sequence ID" value="MFC3882682.1"/>
    <property type="molecule type" value="Genomic_DNA"/>
</dbReference>
<reference evidence="15" key="1">
    <citation type="journal article" date="2019" name="Int. J. Syst. Evol. Microbiol.">
        <title>The Global Catalogue of Microorganisms (GCM) 10K type strain sequencing project: providing services to taxonomists for standard genome sequencing and annotation.</title>
        <authorList>
            <consortium name="The Broad Institute Genomics Platform"/>
            <consortium name="The Broad Institute Genome Sequencing Center for Infectious Disease"/>
            <person name="Wu L."/>
            <person name="Ma J."/>
        </authorList>
    </citation>
    <scope>NUCLEOTIDE SEQUENCE [LARGE SCALE GENOMIC DNA]</scope>
    <source>
        <strain evidence="15">CCUG 61889</strain>
    </source>
</reference>
<dbReference type="Proteomes" id="UP001595752">
    <property type="component" value="Unassembled WGS sequence"/>
</dbReference>
<accession>A0ABV8AYT6</accession>
<evidence type="ECO:0000313" key="15">
    <source>
        <dbReference type="Proteomes" id="UP001595752"/>
    </source>
</evidence>
<evidence type="ECO:0000256" key="2">
    <source>
        <dbReference type="ARBA" id="ARBA00004994"/>
    </source>
</evidence>
<keyword evidence="8 11" id="KW-0560">Oxidoreductase</keyword>
<evidence type="ECO:0000256" key="3">
    <source>
        <dbReference type="ARBA" id="ARBA00007870"/>
    </source>
</evidence>
<evidence type="ECO:0000313" key="14">
    <source>
        <dbReference type="EMBL" id="MFC3882682.1"/>
    </source>
</evidence>
<dbReference type="InterPro" id="IPR003710">
    <property type="entry name" value="ApbA"/>
</dbReference>
<protein>
    <recommendedName>
        <fullName evidence="5 11">2-dehydropantoate 2-reductase</fullName>
        <ecNumber evidence="4 11">1.1.1.169</ecNumber>
    </recommendedName>
    <alternativeName>
        <fullName evidence="9 11">Ketopantoate reductase</fullName>
    </alternativeName>
</protein>